<comment type="similarity">
    <text evidence="2">Belongs to the PAF1 family.</text>
</comment>
<dbReference type="AlphaFoldDB" id="A0A090LYE5"/>
<evidence type="ECO:0000256" key="3">
    <source>
        <dbReference type="ARBA" id="ARBA00023242"/>
    </source>
</evidence>
<dbReference type="PANTHER" id="PTHR23188">
    <property type="entry name" value="RNA POLYMERASE II-ASSOCIATED FACTOR 1 HOMOLOG"/>
    <property type="match status" value="1"/>
</dbReference>
<name>A0A090LYE5_OSTTA</name>
<feature type="region of interest" description="Disordered" evidence="4">
    <location>
        <begin position="1"/>
        <end position="50"/>
    </location>
</feature>
<dbReference type="InParanoid" id="A0A090LYE5"/>
<evidence type="ECO:0000256" key="1">
    <source>
        <dbReference type="ARBA" id="ARBA00004123"/>
    </source>
</evidence>
<comment type="caution">
    <text evidence="5">The sequence shown here is derived from an EMBL/GenBank/DDBJ whole genome shotgun (WGS) entry which is preliminary data.</text>
</comment>
<evidence type="ECO:0000313" key="6">
    <source>
        <dbReference type="Proteomes" id="UP000009170"/>
    </source>
</evidence>
<accession>A0A090LYE5</accession>
<dbReference type="STRING" id="70448.A0A090LYE5"/>
<feature type="region of interest" description="Disordered" evidence="4">
    <location>
        <begin position="396"/>
        <end position="417"/>
    </location>
</feature>
<organism evidence="5 6">
    <name type="scientific">Ostreococcus tauri</name>
    <name type="common">Marine green alga</name>
    <dbReference type="NCBI Taxonomy" id="70448"/>
    <lineage>
        <taxon>Eukaryota</taxon>
        <taxon>Viridiplantae</taxon>
        <taxon>Chlorophyta</taxon>
        <taxon>Mamiellophyceae</taxon>
        <taxon>Mamiellales</taxon>
        <taxon>Bathycoccaceae</taxon>
        <taxon>Ostreococcus</taxon>
    </lineage>
</organism>
<dbReference type="OrthoDB" id="10260285at2759"/>
<dbReference type="PANTHER" id="PTHR23188:SF12">
    <property type="entry name" value="RNA POLYMERASE II-ASSOCIATED FACTOR 1 HOMOLOG"/>
    <property type="match status" value="1"/>
</dbReference>
<evidence type="ECO:0000313" key="5">
    <source>
        <dbReference type="EMBL" id="CEF96811.1"/>
    </source>
</evidence>
<feature type="compositionally biased region" description="Basic and acidic residues" evidence="4">
    <location>
        <begin position="398"/>
        <end position="411"/>
    </location>
</feature>
<reference evidence="5 6" key="2">
    <citation type="journal article" date="2014" name="BMC Genomics">
        <title>An improved genome of the model marine alga Ostreococcus tauri unfolds by assessing Illumina de novo assemblies.</title>
        <authorList>
            <person name="Blanc-Mathieu R."/>
            <person name="Verhelst B."/>
            <person name="Derelle E."/>
            <person name="Rombauts S."/>
            <person name="Bouget F.Y."/>
            <person name="Carre I."/>
            <person name="Chateau A."/>
            <person name="Eyre-Walker A."/>
            <person name="Grimsley N."/>
            <person name="Moreau H."/>
            <person name="Piegu B."/>
            <person name="Rivals E."/>
            <person name="Schackwitz W."/>
            <person name="Van de Peer Y."/>
            <person name="Piganeau G."/>
        </authorList>
    </citation>
    <scope>NUCLEOTIDE SEQUENCE [LARGE SCALE GENOMIC DNA]</scope>
    <source>
        <strain evidence="6">OTTH 0595 / CCAP 157/2 / RCC745</strain>
    </source>
</reference>
<dbReference type="GeneID" id="9834629"/>
<keyword evidence="6" id="KW-1185">Reference proteome</keyword>
<gene>
    <name evidence="5" type="ORF">OT_ostta01g04850</name>
</gene>
<feature type="region of interest" description="Disordered" evidence="4">
    <location>
        <begin position="144"/>
        <end position="163"/>
    </location>
</feature>
<dbReference type="GO" id="GO:0000993">
    <property type="term" value="F:RNA polymerase II complex binding"/>
    <property type="evidence" value="ECO:0007669"/>
    <property type="project" value="TreeGrafter"/>
</dbReference>
<reference evidence="6" key="1">
    <citation type="journal article" date="2006" name="Proc. Natl. Acad. Sci. U.S.A.">
        <title>Genome analysis of the smallest free-living eukaryote Ostreococcus tauri unveils many unique features.</title>
        <authorList>
            <person name="Derelle E."/>
            <person name="Ferraz C."/>
            <person name="Rombauts S."/>
            <person name="Rouze P."/>
            <person name="Worden A.Z."/>
            <person name="Robbens S."/>
            <person name="Partensky F."/>
            <person name="Degroeve S."/>
            <person name="Echeynie S."/>
            <person name="Cooke R."/>
            <person name="Saeys Y."/>
            <person name="Wuyts J."/>
            <person name="Jabbari K."/>
            <person name="Bowler C."/>
            <person name="Panaud O."/>
            <person name="Piegu B."/>
            <person name="Ball S.G."/>
            <person name="Ral J.-P."/>
            <person name="Bouget F.-Y."/>
            <person name="Piganeau G."/>
            <person name="De Baets B."/>
            <person name="Picard A."/>
            <person name="Delseny M."/>
            <person name="Demaille J."/>
            <person name="Van de Peer Y."/>
            <person name="Moreau H."/>
        </authorList>
    </citation>
    <scope>NUCLEOTIDE SEQUENCE [LARGE SCALE GENOMIC DNA]</scope>
    <source>
        <strain evidence="6">OTTH 0595 / CCAP 157/2 / RCC745</strain>
    </source>
</reference>
<proteinExistence type="inferred from homology"/>
<evidence type="ECO:0000256" key="4">
    <source>
        <dbReference type="SAM" id="MobiDB-lite"/>
    </source>
</evidence>
<dbReference type="FunCoup" id="A0A090LYE5">
    <property type="interactions" value="1689"/>
</dbReference>
<keyword evidence="3" id="KW-0539">Nucleus</keyword>
<comment type="subcellular location">
    <subcellularLocation>
        <location evidence="1">Nucleus</location>
    </subcellularLocation>
</comment>
<sequence>MAGARARSKADAGSKSKTKSKSADAEKTKRGARSGERGASARDAPSVTEENRLRRDTAFLCHVQFKNDLPPVPVDWKMLATRVDRGALAEYSPLSLYDGMRRRGDFSEDLGIPIDPALMRAYRVPTERGVLDPEDHELLLNAAERETKRNTANGASGRAASRPDASDALWLMNTQYISAGKIKARTGLSEKEMKRRKLAASGAEGMPEDELSFEEQVDATFEAAKKPPVHPTMNDMEVVEILPVFPDFERMALEYVRLNFDENQAKDVPSLTGKSTEIVESALINGVVKPFAIENDYGETERFLSLMLPQDPEAAAAPNFLEVDGEPRAYDHIRDYVYKLQRDDPAQGGGNVCFFFKKDKVTFVDLQTKLTLSKRSKHSKGKDALDWKPSRVTLKRRSMTEEERASLEEKRAKLRAT</sequence>
<dbReference type="GO" id="GO:0003682">
    <property type="term" value="F:chromatin binding"/>
    <property type="evidence" value="ECO:0007669"/>
    <property type="project" value="TreeGrafter"/>
</dbReference>
<dbReference type="Pfam" id="PF03985">
    <property type="entry name" value="Paf1"/>
    <property type="match status" value="1"/>
</dbReference>
<dbReference type="EMBL" id="CAID01000001">
    <property type="protein sequence ID" value="CEF96811.1"/>
    <property type="molecule type" value="Genomic_DNA"/>
</dbReference>
<dbReference type="KEGG" id="ota:OT_ostta01g04850"/>
<dbReference type="InterPro" id="IPR007133">
    <property type="entry name" value="RNA_pol_II-assoc_Paf1"/>
</dbReference>
<dbReference type="GO" id="GO:0006368">
    <property type="term" value="P:transcription elongation by RNA polymerase II"/>
    <property type="evidence" value="ECO:0007669"/>
    <property type="project" value="InterPro"/>
</dbReference>
<dbReference type="RefSeq" id="XP_022838307.1">
    <property type="nucleotide sequence ID" value="XM_022985429.1"/>
</dbReference>
<dbReference type="Proteomes" id="UP000009170">
    <property type="component" value="Unassembled WGS sequence"/>
</dbReference>
<feature type="compositionally biased region" description="Basic and acidic residues" evidence="4">
    <location>
        <begin position="21"/>
        <end position="40"/>
    </location>
</feature>
<evidence type="ECO:0000256" key="2">
    <source>
        <dbReference type="ARBA" id="ARBA00007560"/>
    </source>
</evidence>
<dbReference type="GO" id="GO:0016593">
    <property type="term" value="C:Cdc73/Paf1 complex"/>
    <property type="evidence" value="ECO:0007669"/>
    <property type="project" value="InterPro"/>
</dbReference>
<protein>
    <submittedName>
        <fullName evidence="5">RNA polymerase II-associated, Paf1</fullName>
    </submittedName>
</protein>